<reference evidence="2 3" key="1">
    <citation type="submission" date="2018-05" db="EMBL/GenBank/DDBJ databases">
        <title>A metagenomic window into the 2 km-deep terrestrial subsurface aquifer revealed taxonomically and functionally diverse microbial community comprising novel uncultured bacterial lineages.</title>
        <authorList>
            <person name="Kadnikov V.V."/>
            <person name="Mardanov A.V."/>
            <person name="Beletsky A.V."/>
            <person name="Banks D."/>
            <person name="Pimenov N.V."/>
            <person name="Frank Y.A."/>
            <person name="Karnachuk O.V."/>
            <person name="Ravin N.V."/>
        </authorList>
    </citation>
    <scope>NUCLEOTIDE SEQUENCE [LARGE SCALE GENOMIC DNA]</scope>
    <source>
        <strain evidence="2">BY5</strain>
    </source>
</reference>
<keyword evidence="1" id="KW-0732">Signal</keyword>
<dbReference type="InterPro" id="IPR017853">
    <property type="entry name" value="GH"/>
</dbReference>
<sequence length="519" mass="56799">MSTRPILIALSLAGALLLAGSVVVAAPDPIERLDRWFVFGTNLAWFNNNYGCDLGVNHAEGGWQPTFTAEQCDKVFANLARMGCPVVRIWAFERQEGLLFTPDLTTDPRYPYHEVVGLDPVFLANCRTLMDIAARHRVMVYWSLLNHLIREEQGGRHMRIITDPKVRASYIEKAAVPFLKEFASHPAFFAVDIINEADGAVGGLDFLSGGMDPRKGCSWKEMRAFIKACADAFHAAVPGIKVTATSGWHEENNLKAGRFSGLGLDFYDWHSYRDDPVLPHARSLNLDRPVIIGECGPRPGKSDGGSYARQGENWRAYLREARKGYAGLLTWSYGNPGADDLHVMVNADHSWRDGAKMIHDSTRGLAIPDAGPLLLSPAEKAEREAIHAAMRPLLAIGADALLTGRGTPLGPRLRWLVAESAQYFPYLNLRYARISLNRAATEVAGLGAWAHGTGRQAELVARLQSLGRAMLAPLAGVARLHKLDGVARLRAFVALDPAGPAKPSVSPFDGDFTPVRLTP</sequence>
<dbReference type="PANTHER" id="PTHR37398">
    <property type="entry name" value="ENDO-BETA-1,4-MANNANASE"/>
    <property type="match status" value="1"/>
</dbReference>
<proteinExistence type="predicted"/>
<dbReference type="AlphaFoldDB" id="A0A367ZN25"/>
<protein>
    <recommendedName>
        <fullName evidence="4">Glycoside hydrolase family 5 domain-containing protein</fullName>
    </recommendedName>
</protein>
<dbReference type="SUPFAM" id="SSF51445">
    <property type="entry name" value="(Trans)glycosidases"/>
    <property type="match status" value="1"/>
</dbReference>
<dbReference type="EMBL" id="QOQW01000012">
    <property type="protein sequence ID" value="RCK79534.1"/>
    <property type="molecule type" value="Genomic_DNA"/>
</dbReference>
<comment type="caution">
    <text evidence="2">The sequence shown here is derived from an EMBL/GenBank/DDBJ whole genome shotgun (WGS) entry which is preliminary data.</text>
</comment>
<evidence type="ECO:0000313" key="2">
    <source>
        <dbReference type="EMBL" id="RCK79534.1"/>
    </source>
</evidence>
<dbReference type="PANTHER" id="PTHR37398:SF3">
    <property type="entry name" value="GLYCOSIDE HYDROLASE FAMILY 5 DOMAIN-CONTAINING PROTEIN"/>
    <property type="match status" value="1"/>
</dbReference>
<gene>
    <name evidence="2" type="ORF">OZSIB_4288</name>
</gene>
<evidence type="ECO:0000313" key="3">
    <source>
        <dbReference type="Proteomes" id="UP000252355"/>
    </source>
</evidence>
<evidence type="ECO:0008006" key="4">
    <source>
        <dbReference type="Google" id="ProtNLM"/>
    </source>
</evidence>
<name>A0A367ZN25_9BACT</name>
<accession>A0A367ZN25</accession>
<dbReference type="Proteomes" id="UP000252355">
    <property type="component" value="Unassembled WGS sequence"/>
</dbReference>
<evidence type="ECO:0000256" key="1">
    <source>
        <dbReference type="SAM" id="SignalP"/>
    </source>
</evidence>
<feature type="signal peptide" evidence="1">
    <location>
        <begin position="1"/>
        <end position="25"/>
    </location>
</feature>
<dbReference type="Gene3D" id="3.20.20.80">
    <property type="entry name" value="Glycosidases"/>
    <property type="match status" value="1"/>
</dbReference>
<organism evidence="2 3">
    <name type="scientific">Candidatus Ozemobacter sibiricus</name>
    <dbReference type="NCBI Taxonomy" id="2268124"/>
    <lineage>
        <taxon>Bacteria</taxon>
        <taxon>Candidatus Ozemobacteria</taxon>
        <taxon>Candidatus Ozemobacterales</taxon>
        <taxon>Candidatus Ozemobacteraceae</taxon>
        <taxon>Candidatus Ozemobacter</taxon>
    </lineage>
</organism>
<feature type="chain" id="PRO_5016562464" description="Glycoside hydrolase family 5 domain-containing protein" evidence="1">
    <location>
        <begin position="26"/>
        <end position="519"/>
    </location>
</feature>